<evidence type="ECO:0000256" key="2">
    <source>
        <dbReference type="ARBA" id="ARBA00023235"/>
    </source>
</evidence>
<evidence type="ECO:0000256" key="4">
    <source>
        <dbReference type="ARBA" id="ARBA00023308"/>
    </source>
</evidence>
<proteinExistence type="inferred from homology"/>
<dbReference type="GO" id="GO:0062192">
    <property type="term" value="F:L-rhamnose mutarotase activity"/>
    <property type="evidence" value="ECO:0007669"/>
    <property type="project" value="UniProtKB-UniRule"/>
</dbReference>
<dbReference type="PANTHER" id="PTHR34389">
    <property type="entry name" value="L-RHAMNOSE MUTAROTASE"/>
    <property type="match status" value="1"/>
</dbReference>
<reference evidence="6 7" key="1">
    <citation type="submission" date="2019-07" db="EMBL/GenBank/DDBJ databases">
        <title>Whole genome shotgun sequence of Marinococcus halophilus NBRC 102359.</title>
        <authorList>
            <person name="Hosoyama A."/>
            <person name="Uohara A."/>
            <person name="Ohji S."/>
            <person name="Ichikawa N."/>
        </authorList>
    </citation>
    <scope>NUCLEOTIDE SEQUENCE [LARGE SCALE GENOMIC DNA]</scope>
    <source>
        <strain evidence="6 7">NBRC 102359</strain>
    </source>
</reference>
<comment type="caution">
    <text evidence="6">The sequence shown here is derived from an EMBL/GenBank/DDBJ whole genome shotgun (WGS) entry which is preliminary data.</text>
</comment>
<evidence type="ECO:0000313" key="7">
    <source>
        <dbReference type="Proteomes" id="UP000321051"/>
    </source>
</evidence>
<protein>
    <recommendedName>
        <fullName evidence="5">L-rhamnose mutarotase</fullName>
        <ecNumber evidence="5">5.1.3.32</ecNumber>
    </recommendedName>
</protein>
<dbReference type="Gene3D" id="3.30.70.100">
    <property type="match status" value="1"/>
</dbReference>
<dbReference type="AlphaFoldDB" id="A0A510Y8B6"/>
<name>A0A510Y8B6_MARHA</name>
<dbReference type="NCBIfam" id="TIGR02625">
    <property type="entry name" value="YiiL_rotase"/>
    <property type="match status" value="1"/>
</dbReference>
<dbReference type="InterPro" id="IPR011008">
    <property type="entry name" value="Dimeric_a/b-barrel"/>
</dbReference>
<sequence length="104" mass="12439">MKRLALIMYVYPDKVEEYIEKHDQLWPKMKEALKQHGAANYSIFLEKETSRLFAYLEVEDEELWQQMASTSVNQRWWEAMAPLMETNEDNSPVTTPLEEVFHLE</sequence>
<keyword evidence="2" id="KW-0413">Isomerase</keyword>
<gene>
    <name evidence="6" type="primary">rhaM</name>
    <name evidence="6" type="ORF">MHA01_25270</name>
</gene>
<dbReference type="STRING" id="1371.GCA_900166605_01888"/>
<dbReference type="SUPFAM" id="SSF54909">
    <property type="entry name" value="Dimeric alpha+beta barrel"/>
    <property type="match status" value="1"/>
</dbReference>
<dbReference type="InterPro" id="IPR013448">
    <property type="entry name" value="L-rhamnose_mutarotase"/>
</dbReference>
<dbReference type="RefSeq" id="WP_094908796.1">
    <property type="nucleotide sequence ID" value="NZ_BJUN01000016.1"/>
</dbReference>
<keyword evidence="3" id="KW-0119">Carbohydrate metabolism</keyword>
<dbReference type="OrthoDB" id="9799608at2"/>
<keyword evidence="4" id="KW-0684">Rhamnose metabolism</keyword>
<dbReference type="GO" id="GO:0005737">
    <property type="term" value="C:cytoplasm"/>
    <property type="evidence" value="ECO:0007669"/>
    <property type="project" value="InterPro"/>
</dbReference>
<organism evidence="6 7">
    <name type="scientific">Marinococcus halophilus</name>
    <dbReference type="NCBI Taxonomy" id="1371"/>
    <lineage>
        <taxon>Bacteria</taxon>
        <taxon>Bacillati</taxon>
        <taxon>Bacillota</taxon>
        <taxon>Bacilli</taxon>
        <taxon>Bacillales</taxon>
        <taxon>Bacillaceae</taxon>
        <taxon>Marinococcus</taxon>
    </lineage>
</organism>
<accession>A0A510Y8B6</accession>
<dbReference type="Proteomes" id="UP000321051">
    <property type="component" value="Unassembled WGS sequence"/>
</dbReference>
<evidence type="ECO:0000256" key="3">
    <source>
        <dbReference type="ARBA" id="ARBA00023277"/>
    </source>
</evidence>
<evidence type="ECO:0000256" key="5">
    <source>
        <dbReference type="NCBIfam" id="TIGR02625"/>
    </source>
</evidence>
<evidence type="ECO:0000256" key="1">
    <source>
        <dbReference type="ARBA" id="ARBA00022490"/>
    </source>
</evidence>
<keyword evidence="7" id="KW-1185">Reference proteome</keyword>
<dbReference type="EMBL" id="BJUN01000016">
    <property type="protein sequence ID" value="GEK59622.1"/>
    <property type="molecule type" value="Genomic_DNA"/>
</dbReference>
<dbReference type="GO" id="GO:0019301">
    <property type="term" value="P:rhamnose catabolic process"/>
    <property type="evidence" value="ECO:0007669"/>
    <property type="project" value="UniProtKB-UniRule"/>
</dbReference>
<keyword evidence="1" id="KW-0963">Cytoplasm</keyword>
<dbReference type="EC" id="5.1.3.32" evidence="5"/>
<dbReference type="InterPro" id="IPR008000">
    <property type="entry name" value="Rham/fucose_mutarotase"/>
</dbReference>
<dbReference type="Pfam" id="PF05336">
    <property type="entry name" value="rhaM"/>
    <property type="match status" value="1"/>
</dbReference>
<dbReference type="PANTHER" id="PTHR34389:SF2">
    <property type="entry name" value="L-RHAMNOSE MUTAROTASE"/>
    <property type="match status" value="1"/>
</dbReference>
<evidence type="ECO:0000313" key="6">
    <source>
        <dbReference type="EMBL" id="GEK59622.1"/>
    </source>
</evidence>
<dbReference type="HAMAP" id="MF_01663">
    <property type="entry name" value="L_rham_rotase"/>
    <property type="match status" value="1"/>
</dbReference>